<comment type="caution">
    <text evidence="8">The sequence shown here is derived from an EMBL/GenBank/DDBJ whole genome shotgun (WGS) entry which is preliminary data.</text>
</comment>
<evidence type="ECO:0000256" key="5">
    <source>
        <dbReference type="ARBA" id="ARBA00023089"/>
    </source>
</evidence>
<evidence type="ECO:0000313" key="9">
    <source>
        <dbReference type="Proteomes" id="UP000245207"/>
    </source>
</evidence>
<evidence type="ECO:0000313" key="8">
    <source>
        <dbReference type="EMBL" id="PWA92340.1"/>
    </source>
</evidence>
<proteinExistence type="inferred from homology"/>
<reference evidence="8 9" key="1">
    <citation type="journal article" date="2018" name="Mol. Plant">
        <title>The genome of Artemisia annua provides insight into the evolution of Asteraceae family and artemisinin biosynthesis.</title>
        <authorList>
            <person name="Shen Q."/>
            <person name="Zhang L."/>
            <person name="Liao Z."/>
            <person name="Wang S."/>
            <person name="Yan T."/>
            <person name="Shi P."/>
            <person name="Liu M."/>
            <person name="Fu X."/>
            <person name="Pan Q."/>
            <person name="Wang Y."/>
            <person name="Lv Z."/>
            <person name="Lu X."/>
            <person name="Zhang F."/>
            <person name="Jiang W."/>
            <person name="Ma Y."/>
            <person name="Chen M."/>
            <person name="Hao X."/>
            <person name="Li L."/>
            <person name="Tang Y."/>
            <person name="Lv G."/>
            <person name="Zhou Y."/>
            <person name="Sun X."/>
            <person name="Brodelius P.E."/>
            <person name="Rose J.K.C."/>
            <person name="Tang K."/>
        </authorList>
    </citation>
    <scope>NUCLEOTIDE SEQUENCE [LARGE SCALE GENOMIC DNA]</scope>
    <source>
        <strain evidence="9">cv. Huhao1</strain>
        <tissue evidence="8">Leaf</tissue>
    </source>
</reference>
<dbReference type="GO" id="GO:0009908">
    <property type="term" value="P:flower development"/>
    <property type="evidence" value="ECO:0007669"/>
    <property type="project" value="UniProtKB-KW"/>
</dbReference>
<dbReference type="EMBL" id="PKPP01000471">
    <property type="protein sequence ID" value="PWA92340.1"/>
    <property type="molecule type" value="Genomic_DNA"/>
</dbReference>
<accession>A0A2U1Q2V0</accession>
<keyword evidence="2" id="KW-0217">Developmental protein</keyword>
<comment type="similarity">
    <text evidence="1">Belongs to the FLX family.</text>
</comment>
<keyword evidence="3" id="KW-0221">Differentiation</keyword>
<keyword evidence="9" id="KW-1185">Reference proteome</keyword>
<dbReference type="Proteomes" id="UP000245207">
    <property type="component" value="Unassembled WGS sequence"/>
</dbReference>
<protein>
    <submittedName>
        <fullName evidence="8">Protein FLX-like 1</fullName>
    </submittedName>
</protein>
<evidence type="ECO:0000256" key="6">
    <source>
        <dbReference type="SAM" id="Coils"/>
    </source>
</evidence>
<evidence type="ECO:0000256" key="3">
    <source>
        <dbReference type="ARBA" id="ARBA00022782"/>
    </source>
</evidence>
<gene>
    <name evidence="8" type="ORF">CTI12_AA079930</name>
</gene>
<keyword evidence="5" id="KW-0287">Flowering</keyword>
<evidence type="ECO:0000256" key="1">
    <source>
        <dbReference type="ARBA" id="ARBA00005405"/>
    </source>
</evidence>
<name>A0A2U1Q2V0_ARTAN</name>
<sequence>MNQTTNYIPAHLLNLQIKHALSSPPPHFTIQSLIIQNQYLSQQCSKTTNELASAQEELRHLTMVAGGAEAAAREVHARWEKMESEVKAVEEMRGELEEKLGDVEELKKEVVEKWRKVWDDMAEMEVEVDVEARKVEGVKGEIERLRKEIRRGRAAIEHEKRVYACNIEVSKAMEKCKTDLAEKLKKLRVEVVYAAKRARAAAAVEGALYLGNECGNSEMGNPAMAAANPGSHYAVLSINNDGPTAVNDYSNATITKSKSKGGSRGDSSARGGSRGTGGSMSRGGKGVTSRGGGARTKGRG</sequence>
<evidence type="ECO:0000256" key="7">
    <source>
        <dbReference type="SAM" id="MobiDB-lite"/>
    </source>
</evidence>
<feature type="compositionally biased region" description="Gly residues" evidence="7">
    <location>
        <begin position="272"/>
        <end position="300"/>
    </location>
</feature>
<keyword evidence="4 6" id="KW-0175">Coiled coil</keyword>
<dbReference type="PANTHER" id="PTHR33405">
    <property type="entry name" value="PROTEIN FLX-LIKE 2"/>
    <property type="match status" value="1"/>
</dbReference>
<dbReference type="STRING" id="35608.A0A2U1Q2V0"/>
<dbReference type="InterPro" id="IPR040353">
    <property type="entry name" value="FLX/FLX-like"/>
</dbReference>
<dbReference type="GO" id="GO:0030154">
    <property type="term" value="P:cell differentiation"/>
    <property type="evidence" value="ECO:0007669"/>
    <property type="project" value="UniProtKB-KW"/>
</dbReference>
<evidence type="ECO:0000256" key="4">
    <source>
        <dbReference type="ARBA" id="ARBA00023054"/>
    </source>
</evidence>
<feature type="coiled-coil region" evidence="6">
    <location>
        <begin position="37"/>
        <end position="162"/>
    </location>
</feature>
<organism evidence="8 9">
    <name type="scientific">Artemisia annua</name>
    <name type="common">Sweet wormwood</name>
    <dbReference type="NCBI Taxonomy" id="35608"/>
    <lineage>
        <taxon>Eukaryota</taxon>
        <taxon>Viridiplantae</taxon>
        <taxon>Streptophyta</taxon>
        <taxon>Embryophyta</taxon>
        <taxon>Tracheophyta</taxon>
        <taxon>Spermatophyta</taxon>
        <taxon>Magnoliopsida</taxon>
        <taxon>eudicotyledons</taxon>
        <taxon>Gunneridae</taxon>
        <taxon>Pentapetalae</taxon>
        <taxon>asterids</taxon>
        <taxon>campanulids</taxon>
        <taxon>Asterales</taxon>
        <taxon>Asteraceae</taxon>
        <taxon>Asteroideae</taxon>
        <taxon>Anthemideae</taxon>
        <taxon>Artemisiinae</taxon>
        <taxon>Artemisia</taxon>
    </lineage>
</organism>
<feature type="region of interest" description="Disordered" evidence="7">
    <location>
        <begin position="254"/>
        <end position="300"/>
    </location>
</feature>
<dbReference type="Gene3D" id="1.10.287.1490">
    <property type="match status" value="1"/>
</dbReference>
<evidence type="ECO:0000256" key="2">
    <source>
        <dbReference type="ARBA" id="ARBA00022473"/>
    </source>
</evidence>
<dbReference type="AlphaFoldDB" id="A0A2U1Q2V0"/>
<dbReference type="PANTHER" id="PTHR33405:SF26">
    <property type="match status" value="1"/>
</dbReference>